<keyword evidence="5" id="KW-1185">Reference proteome</keyword>
<name>A0A3P1BJU6_9BACT</name>
<dbReference type="GO" id="GO:0005975">
    <property type="term" value="P:carbohydrate metabolic process"/>
    <property type="evidence" value="ECO:0007669"/>
    <property type="project" value="InterPro"/>
</dbReference>
<dbReference type="AlphaFoldDB" id="A0A3P1BJU6"/>
<dbReference type="Pfam" id="PF00144">
    <property type="entry name" value="Beta-lactamase"/>
    <property type="match status" value="1"/>
</dbReference>
<evidence type="ECO:0000256" key="2">
    <source>
        <dbReference type="SAM" id="SignalP"/>
    </source>
</evidence>
<dbReference type="SUPFAM" id="SSF56601">
    <property type="entry name" value="beta-lactamase/transpeptidase-like"/>
    <property type="match status" value="1"/>
</dbReference>
<dbReference type="RefSeq" id="WP_124877585.1">
    <property type="nucleotide sequence ID" value="NZ_RQJO01000010.1"/>
</dbReference>
<keyword evidence="2" id="KW-0732">Signal</keyword>
<feature type="signal peptide" evidence="2">
    <location>
        <begin position="1"/>
        <end position="19"/>
    </location>
</feature>
<keyword evidence="1" id="KW-0378">Hydrolase</keyword>
<accession>A0A3P1BJU6</accession>
<evidence type="ECO:0000313" key="5">
    <source>
        <dbReference type="Proteomes" id="UP000271925"/>
    </source>
</evidence>
<protein>
    <submittedName>
        <fullName evidence="4">Beta-N-acetylglucosaminidase</fullName>
    </submittedName>
</protein>
<gene>
    <name evidence="4" type="ORF">EHT25_23400</name>
</gene>
<dbReference type="PANTHER" id="PTHR43283:SF11">
    <property type="entry name" value="BETA-LACTAMASE-RELATED DOMAIN-CONTAINING PROTEIN"/>
    <property type="match status" value="1"/>
</dbReference>
<dbReference type="PANTHER" id="PTHR43283">
    <property type="entry name" value="BETA-LACTAMASE-RELATED"/>
    <property type="match status" value="1"/>
</dbReference>
<proteinExistence type="predicted"/>
<dbReference type="Gene3D" id="3.40.710.10">
    <property type="entry name" value="DD-peptidase/beta-lactamase superfamily"/>
    <property type="match status" value="1"/>
</dbReference>
<dbReference type="InterPro" id="IPR012338">
    <property type="entry name" value="Beta-lactam/transpept-like"/>
</dbReference>
<evidence type="ECO:0000259" key="3">
    <source>
        <dbReference type="Pfam" id="PF00144"/>
    </source>
</evidence>
<reference evidence="4 5" key="1">
    <citation type="submission" date="2018-11" db="EMBL/GenBank/DDBJ databases">
        <authorList>
            <person name="Zhou Z."/>
            <person name="Wang G."/>
        </authorList>
    </citation>
    <scope>NUCLEOTIDE SEQUENCE [LARGE SCALE GENOMIC DNA]</scope>
    <source>
        <strain evidence="4 5">KCTC52004</strain>
    </source>
</reference>
<dbReference type="EMBL" id="RQJO01000010">
    <property type="protein sequence ID" value="RRB01123.1"/>
    <property type="molecule type" value="Genomic_DNA"/>
</dbReference>
<feature type="domain" description="Beta-lactamase-related" evidence="3">
    <location>
        <begin position="224"/>
        <end position="579"/>
    </location>
</feature>
<feature type="chain" id="PRO_5018318080" evidence="2">
    <location>
        <begin position="20"/>
        <end position="601"/>
    </location>
</feature>
<dbReference type="SUPFAM" id="SSF52279">
    <property type="entry name" value="Beta-D-glucan exohydrolase, C-terminal domain"/>
    <property type="match status" value="1"/>
</dbReference>
<comment type="caution">
    <text evidence="4">The sequence shown here is derived from an EMBL/GenBank/DDBJ whole genome shotgun (WGS) entry which is preliminary data.</text>
</comment>
<dbReference type="Gene3D" id="3.40.50.1700">
    <property type="entry name" value="Glycoside hydrolase family 3 C-terminal domain"/>
    <property type="match status" value="1"/>
</dbReference>
<sequence>MKQFLTSLLLLLGWSTGFAQNQSTNLRRLMAIKNAEKQIVLLNNPSGLVPVVNLRDLRIASVHNAFGHPAVFDSLVSKYSRVTSFSLKPAPTDSAVFALHDRLKLYNLILVTLSDLTPIDARLLNFIKDQEAINQVVVVLAGNGKKLADLESLRSPIIWCPVQSTESASVAAQLLFGGLATSNRLPATYSKSFGQGSGYSTQKIRLGYSVPEAVSVNSNRLTSVDSLVKVAIADHVTPGAVVLMAKDGQVVFHKAYGHHTYSPEEVTKPDDLFDLASVTKVSATTPSIMRLVDQNIIDLKTPVSTYVARTRSIPDKATITIREAMLHEAGYTPYIKFYEQLKPLDLSKDSSAAFPTKVADGYFLRANYFEEVMWPVTLKSTGGTRGKFVYSDVSMYMMKEVIETVTHQKLNDYVQHEFYRPLGLQTMGFLPRNRFPPSRIAPTTENDNWFRSMRVQGYVNDPGAAMAGGVEGHAGLFSNANDLAILWQLYLNKGSYGGITYFKPATVDLFTSEQSKASGRGYGFARAANPKEGPKAYPSPLSYGHTGYTGTYVWVDPKYNLVYICLTNRVYPDDSKTYGKPTINLRSLILDKFYEAIVQGN</sequence>
<dbReference type="InterPro" id="IPR050789">
    <property type="entry name" value="Diverse_Enzym_Activities"/>
</dbReference>
<dbReference type="OrthoDB" id="9805821at2"/>
<dbReference type="Proteomes" id="UP000271925">
    <property type="component" value="Unassembled WGS sequence"/>
</dbReference>
<evidence type="ECO:0000256" key="1">
    <source>
        <dbReference type="ARBA" id="ARBA00022801"/>
    </source>
</evidence>
<dbReference type="GO" id="GO:0004553">
    <property type="term" value="F:hydrolase activity, hydrolyzing O-glycosyl compounds"/>
    <property type="evidence" value="ECO:0007669"/>
    <property type="project" value="InterPro"/>
</dbReference>
<dbReference type="InterPro" id="IPR036881">
    <property type="entry name" value="Glyco_hydro_3_C_sf"/>
</dbReference>
<organism evidence="4 5">
    <name type="scientific">Larkinella rosea</name>
    <dbReference type="NCBI Taxonomy" id="2025312"/>
    <lineage>
        <taxon>Bacteria</taxon>
        <taxon>Pseudomonadati</taxon>
        <taxon>Bacteroidota</taxon>
        <taxon>Cytophagia</taxon>
        <taxon>Cytophagales</taxon>
        <taxon>Spirosomataceae</taxon>
        <taxon>Larkinella</taxon>
    </lineage>
</organism>
<dbReference type="InterPro" id="IPR001466">
    <property type="entry name" value="Beta-lactam-related"/>
</dbReference>
<evidence type="ECO:0000313" key="4">
    <source>
        <dbReference type="EMBL" id="RRB01123.1"/>
    </source>
</evidence>